<dbReference type="GO" id="GO:0047499">
    <property type="term" value="F:calcium-independent phospholipase A2 activity"/>
    <property type="evidence" value="ECO:0007669"/>
    <property type="project" value="TreeGrafter"/>
</dbReference>
<comment type="caution">
    <text evidence="2">Lacks conserved residue(s) required for the propagation of feature annotation.</text>
</comment>
<dbReference type="PROSITE" id="PS51635">
    <property type="entry name" value="PNPLA"/>
    <property type="match status" value="1"/>
</dbReference>
<dbReference type="AlphaFoldDB" id="A0A8H3ZCX0"/>
<sequence length="636" mass="69867">MSKTWSRSSQVGEPSRCQPSLTNAVSLSSVHCAADSATATSDTTVGPPLRILSLDGGGVRGYSMLIILQELMHRTFVETEGRAPKRSEIPKPCDHFDLIVGTGTGGLIALMLGRLRLDIETCKDVYVRMTKRVFETDKTIAGIPYRSTLFKASKLEEAIRDCVREHTVYDDEGNDEVSDHLETSASPKLPMQPGSLYDQSRPSRSPSVASRYSQIGTTPITNFRVAAARWGKPNALLYDTRENRTKTVVTAIYKGTPKGGSPVLLRSYDSRKETAPESRCTIWQAGRATAAAALAFKPIQIGQSVFLDEGAGKYNPTPYALDEAVVNEWPGREVGLLVSIGTGKRPDGSNAQQHLWWEGFVGGGMGDFAEARRKLIMKIEGCEETHKWMLNKGLYDRGVSPEHYYRFNVDVGVGEFGMNEWNRLADISTNTRKYVATPAVQGKIIESSNKLAKIHRSNVRWNRAAHGLPDNRNSWEAPLSAFPNNDSEPEPPLVEGAVELPAGDVPHYQQNSAFGIRPPSQHQSNHSGLLGPHGYRRPSDDDKFVVQADDPYAYDSPNSWQNDVNPYGAMDSQRVSGETPRISVDAPRPSPPPLPPKTPIPQAPISRPPGGMPLPYPDTDGPPPIVNLARKPELRR</sequence>
<dbReference type="SUPFAM" id="SSF52151">
    <property type="entry name" value="FabD/lysophospholipase-like"/>
    <property type="match status" value="1"/>
</dbReference>
<dbReference type="Pfam" id="PF01734">
    <property type="entry name" value="Patatin"/>
    <property type="match status" value="1"/>
</dbReference>
<feature type="compositionally biased region" description="Pro residues" evidence="3">
    <location>
        <begin position="588"/>
        <end position="625"/>
    </location>
</feature>
<evidence type="ECO:0000313" key="7">
    <source>
        <dbReference type="EMBL" id="KAE9994416.1"/>
    </source>
</evidence>
<accession>A0A8H3ZCX0</accession>
<feature type="region of interest" description="Disordered" evidence="3">
    <location>
        <begin position="170"/>
        <end position="212"/>
    </location>
</feature>
<organism evidence="6 8">
    <name type="scientific">Venturia inaequalis</name>
    <name type="common">Apple scab fungus</name>
    <dbReference type="NCBI Taxonomy" id="5025"/>
    <lineage>
        <taxon>Eukaryota</taxon>
        <taxon>Fungi</taxon>
        <taxon>Dikarya</taxon>
        <taxon>Ascomycota</taxon>
        <taxon>Pezizomycotina</taxon>
        <taxon>Dothideomycetes</taxon>
        <taxon>Pleosporomycetidae</taxon>
        <taxon>Venturiales</taxon>
        <taxon>Venturiaceae</taxon>
        <taxon>Venturia</taxon>
    </lineage>
</organism>
<feature type="compositionally biased region" description="Low complexity" evidence="3">
    <location>
        <begin position="200"/>
        <end position="212"/>
    </location>
</feature>
<evidence type="ECO:0000313" key="6">
    <source>
        <dbReference type="EMBL" id="KAE9987716.1"/>
    </source>
</evidence>
<keyword evidence="1" id="KW-0443">Lipid metabolism</keyword>
<dbReference type="Proteomes" id="UP000433883">
    <property type="component" value="Unassembled WGS sequence"/>
</dbReference>
<feature type="region of interest" description="Disordered" evidence="3">
    <location>
        <begin position="505"/>
        <end position="636"/>
    </location>
</feature>
<dbReference type="EMBL" id="WNWQ01000002">
    <property type="protein sequence ID" value="KAE9985952.1"/>
    <property type="molecule type" value="Genomic_DNA"/>
</dbReference>
<dbReference type="Proteomes" id="UP000447873">
    <property type="component" value="Unassembled WGS sequence"/>
</dbReference>
<dbReference type="PANTHER" id="PTHR24185:SF4">
    <property type="entry name" value="SERINE HYDROLASE, PUTATIVE (AFU_ORTHOLOGUE AFUA_2G07870)-RELATED"/>
    <property type="match status" value="1"/>
</dbReference>
<dbReference type="InterPro" id="IPR016035">
    <property type="entry name" value="Acyl_Trfase/lysoPLipase"/>
</dbReference>
<evidence type="ECO:0000313" key="9">
    <source>
        <dbReference type="Proteomes" id="UP000490939"/>
    </source>
</evidence>
<reference evidence="6 8" key="1">
    <citation type="submission" date="2018-12" db="EMBL/GenBank/DDBJ databases">
        <title>Venturia inaequalis Genome Resource.</title>
        <authorList>
            <person name="Lichtner F.J."/>
        </authorList>
    </citation>
    <scope>NUCLEOTIDE SEQUENCE [LARGE SCALE GENOMIC DNA]</scope>
    <source>
        <strain evidence="6 8">120213</strain>
        <strain evidence="5">Bline_iso_100314</strain>
        <strain evidence="7 9">DMI_063113</strain>
    </source>
</reference>
<dbReference type="Proteomes" id="UP000490939">
    <property type="component" value="Unassembled WGS sequence"/>
</dbReference>
<dbReference type="PANTHER" id="PTHR24185">
    <property type="entry name" value="CALCIUM-INDEPENDENT PHOSPHOLIPASE A2-GAMMA"/>
    <property type="match status" value="1"/>
</dbReference>
<dbReference type="GO" id="GO:0046486">
    <property type="term" value="P:glycerolipid metabolic process"/>
    <property type="evidence" value="ECO:0007669"/>
    <property type="project" value="UniProtKB-ARBA"/>
</dbReference>
<protein>
    <recommendedName>
        <fullName evidence="4">PNPLA domain-containing protein</fullName>
    </recommendedName>
</protein>
<feature type="region of interest" description="Disordered" evidence="3">
    <location>
        <begin position="476"/>
        <end position="495"/>
    </location>
</feature>
<comment type="caution">
    <text evidence="6">The sequence shown here is derived from an EMBL/GenBank/DDBJ whole genome shotgun (WGS) entry which is preliminary data.</text>
</comment>
<evidence type="ECO:0000256" key="3">
    <source>
        <dbReference type="SAM" id="MobiDB-lite"/>
    </source>
</evidence>
<feature type="domain" description="PNPLA" evidence="4">
    <location>
        <begin position="52"/>
        <end position="321"/>
    </location>
</feature>
<dbReference type="InterPro" id="IPR002641">
    <property type="entry name" value="PNPLA_dom"/>
</dbReference>
<proteinExistence type="predicted"/>
<dbReference type="GO" id="GO:0016020">
    <property type="term" value="C:membrane"/>
    <property type="evidence" value="ECO:0007669"/>
    <property type="project" value="TreeGrafter"/>
</dbReference>
<dbReference type="CDD" id="cd07216">
    <property type="entry name" value="Pat17_PNPLA8_PNPLA9_like3"/>
    <property type="match status" value="1"/>
</dbReference>
<evidence type="ECO:0000313" key="5">
    <source>
        <dbReference type="EMBL" id="KAE9985952.1"/>
    </source>
</evidence>
<gene>
    <name evidence="5" type="ORF">BLS_002974</name>
    <name evidence="7" type="ORF">EG327_010042</name>
    <name evidence="6" type="ORF">EG328_001949</name>
</gene>
<feature type="short sequence motif" description="GXGXXG" evidence="2">
    <location>
        <begin position="56"/>
        <end position="61"/>
    </location>
</feature>
<evidence type="ECO:0000256" key="1">
    <source>
        <dbReference type="ARBA" id="ARBA00023098"/>
    </source>
</evidence>
<evidence type="ECO:0000259" key="4">
    <source>
        <dbReference type="PROSITE" id="PS51635"/>
    </source>
</evidence>
<evidence type="ECO:0000313" key="8">
    <source>
        <dbReference type="Proteomes" id="UP000447873"/>
    </source>
</evidence>
<dbReference type="Gene3D" id="3.40.1090.10">
    <property type="entry name" value="Cytosolic phospholipase A2 catalytic domain"/>
    <property type="match status" value="1"/>
</dbReference>
<keyword evidence="9" id="KW-1185">Reference proteome</keyword>
<evidence type="ECO:0000256" key="2">
    <source>
        <dbReference type="PROSITE-ProRule" id="PRU01161"/>
    </source>
</evidence>
<dbReference type="GO" id="GO:0019369">
    <property type="term" value="P:arachidonate metabolic process"/>
    <property type="evidence" value="ECO:0007669"/>
    <property type="project" value="TreeGrafter"/>
</dbReference>
<name>A0A8H3ZCX0_VENIN</name>
<dbReference type="EMBL" id="WNWS01000015">
    <property type="protein sequence ID" value="KAE9987716.1"/>
    <property type="molecule type" value="Genomic_DNA"/>
</dbReference>
<dbReference type="EMBL" id="WNWR01000007">
    <property type="protein sequence ID" value="KAE9994416.1"/>
    <property type="molecule type" value="Genomic_DNA"/>
</dbReference>